<proteinExistence type="predicted"/>
<dbReference type="AlphaFoldDB" id="A0A1M5DSV8"/>
<protein>
    <submittedName>
        <fullName evidence="1">Putative inner membrane protein</fullName>
    </submittedName>
</protein>
<dbReference type="Proteomes" id="UP000184509">
    <property type="component" value="Unassembled WGS sequence"/>
</dbReference>
<dbReference type="RefSeq" id="WP_073402643.1">
    <property type="nucleotide sequence ID" value="NZ_FQTV01000012.1"/>
</dbReference>
<sequence>MVNTKKYSFSFTGASALISETLVIAKEYHKLNDWNTVQISLSDNNHLNKVKQGTFKREFSEIKKRLSLLTPNQLQLMIQGSYEEAKFMILLSLVKAYPYLFDFIVEVLLNKYLLFDRTLLNSDYTRFVNSKSLQHPELEKITEITSKKVKQVVFKLLEQVGLITNIKNGIILKPFLSSQITRVILDDDPVYLSAFLYSNQEIKVLIEKPKDDN</sequence>
<dbReference type="InterPro" id="IPR014948">
    <property type="entry name" value="BrxA"/>
</dbReference>
<keyword evidence="2" id="KW-1185">Reference proteome</keyword>
<reference evidence="1 2" key="1">
    <citation type="submission" date="2016-11" db="EMBL/GenBank/DDBJ databases">
        <authorList>
            <person name="Jaros S."/>
            <person name="Januszkiewicz K."/>
            <person name="Wedrychowicz H."/>
        </authorList>
    </citation>
    <scope>NUCLEOTIDE SEQUENCE [LARGE SCALE GENOMIC DNA]</scope>
    <source>
        <strain evidence="1 2">DSM 26991</strain>
    </source>
</reference>
<evidence type="ECO:0000313" key="2">
    <source>
        <dbReference type="Proteomes" id="UP000184509"/>
    </source>
</evidence>
<name>A0A1M5DSV8_9BACE</name>
<dbReference type="EMBL" id="FQTV01000012">
    <property type="protein sequence ID" value="SHF70015.1"/>
    <property type="molecule type" value="Genomic_DNA"/>
</dbReference>
<dbReference type="InterPro" id="IPR023137">
    <property type="entry name" value="BrxA_sf"/>
</dbReference>
<dbReference type="Pfam" id="PF08849">
    <property type="entry name" value="BrxA"/>
    <property type="match status" value="1"/>
</dbReference>
<dbReference type="STRING" id="1297750.SAMN05444405_11265"/>
<dbReference type="Gene3D" id="1.10.3540.10">
    <property type="entry name" value="uncharacterized protein from magnetospirillum magneticum domain"/>
    <property type="match status" value="1"/>
</dbReference>
<gene>
    <name evidence="1" type="ORF">SAMN05444405_11265</name>
</gene>
<organism evidence="1 2">
    <name type="scientific">Bacteroides luti</name>
    <dbReference type="NCBI Taxonomy" id="1297750"/>
    <lineage>
        <taxon>Bacteria</taxon>
        <taxon>Pseudomonadati</taxon>
        <taxon>Bacteroidota</taxon>
        <taxon>Bacteroidia</taxon>
        <taxon>Bacteroidales</taxon>
        <taxon>Bacteroidaceae</taxon>
        <taxon>Bacteroides</taxon>
    </lineage>
</organism>
<evidence type="ECO:0000313" key="1">
    <source>
        <dbReference type="EMBL" id="SHF70015.1"/>
    </source>
</evidence>
<accession>A0A1M5DSV8</accession>